<dbReference type="EMBL" id="CP032344">
    <property type="protein sequence ID" value="QCO13712.1"/>
    <property type="molecule type" value="Genomic_DNA"/>
</dbReference>
<gene>
    <name evidence="3" type="ORF">D3868_32395</name>
    <name evidence="1" type="ORF">pRhico012</name>
    <name evidence="2" type="ORF">SIM66_31845</name>
</gene>
<evidence type="ECO:0000313" key="2">
    <source>
        <dbReference type="EMBL" id="MDX5955767.1"/>
    </source>
</evidence>
<organism evidence="1">
    <name type="scientific">Azospirillum brasilense</name>
    <dbReference type="NCBI Taxonomy" id="192"/>
    <lineage>
        <taxon>Bacteria</taxon>
        <taxon>Pseudomonadati</taxon>
        <taxon>Pseudomonadota</taxon>
        <taxon>Alphaproteobacteria</taxon>
        <taxon>Rhodospirillales</taxon>
        <taxon>Azospirillaceae</taxon>
        <taxon>Azospirillum</taxon>
    </lineage>
</organism>
<name>Q6QW90_AZOBR</name>
<evidence type="ECO:0000313" key="5">
    <source>
        <dbReference type="Proteomes" id="UP001277471"/>
    </source>
</evidence>
<reference evidence="1" key="1">
    <citation type="journal article" date="2004" name="FEMS Microbiol. Lett.">
        <title>Annotation of the pRhico plasmid of Azospirillum brasilense reveals its role in determining the outer surface composition.</title>
        <authorList>
            <person name="Vanbleu E."/>
            <person name="Marchal K."/>
            <person name="Lambrecht M."/>
            <person name="Mathys J."/>
            <person name="Vanderleyden J."/>
        </authorList>
    </citation>
    <scope>NUCLEOTIDE SEQUENCE</scope>
    <source>
        <plasmid evidence="1">90 MDa</plasmid>
    </source>
</reference>
<dbReference type="Proteomes" id="UP001277471">
    <property type="component" value="Unassembled WGS sequence"/>
</dbReference>
<sequence>MALNKALPTDFGVDASYWHILALQVNRGDRSAAVTLAGYIDEPARRGGCRPIAVMTLTLAGDSYPGDADGLQYGALYAALKDTPQEDGSAPPLTGARDA</sequence>
<evidence type="ECO:0000313" key="4">
    <source>
        <dbReference type="Proteomes" id="UP000298774"/>
    </source>
</evidence>
<dbReference type="EMBL" id="JAWXYC010000006">
    <property type="protein sequence ID" value="MDX5955767.1"/>
    <property type="molecule type" value="Genomic_DNA"/>
</dbReference>
<dbReference type="AlphaFoldDB" id="Q6QW90"/>
<reference evidence="2 5" key="3">
    <citation type="submission" date="2023-11" db="EMBL/GenBank/DDBJ databases">
        <title>MicrobeMod: A computational toolkit for identifying prokaryotic methylation and restriction-modification with nanopore sequencing.</title>
        <authorList>
            <person name="Crits-Christoph A."/>
            <person name="Kang S.C."/>
            <person name="Lee H."/>
            <person name="Ostrov N."/>
        </authorList>
    </citation>
    <scope>NUCLEOTIDE SEQUENCE [LARGE SCALE GENOMIC DNA]</scope>
    <source>
        <strain evidence="2 5">ATCC 29145</strain>
    </source>
</reference>
<protein>
    <submittedName>
        <fullName evidence="1">Uncharacterized protein</fullName>
    </submittedName>
</protein>
<keyword evidence="1" id="KW-0614">Plasmid</keyword>
<geneLocation type="plasmid" evidence="1">
    <name>90 MDa</name>
</geneLocation>
<evidence type="ECO:0000313" key="3">
    <source>
        <dbReference type="EMBL" id="QCO13712.1"/>
    </source>
</evidence>
<dbReference type="GeneID" id="56449435"/>
<accession>Q6QW90</accession>
<keyword evidence="5" id="KW-1185">Reference proteome</keyword>
<dbReference type="EMBL" id="AY523973">
    <property type="protein sequence ID" value="AAS83016.1"/>
    <property type="molecule type" value="Genomic_DNA"/>
</dbReference>
<geneLocation type="plasmid" evidence="3 4">
    <name>p5</name>
</geneLocation>
<reference evidence="3 4" key="2">
    <citation type="submission" date="2018-09" db="EMBL/GenBank/DDBJ databases">
        <title>Whole genome based analysis of evolution and adaptive divergence in Indian and Brazilian strains of Azospirillum brasilense.</title>
        <authorList>
            <person name="Singh C."/>
            <person name="Tripathi A.K."/>
        </authorList>
    </citation>
    <scope>NUCLEOTIDE SEQUENCE [LARGE SCALE GENOMIC DNA]</scope>
    <source>
        <strain evidence="3 4">MTCC4038</strain>
        <plasmid evidence="3 4">p5</plasmid>
    </source>
</reference>
<proteinExistence type="predicted"/>
<evidence type="ECO:0000313" key="1">
    <source>
        <dbReference type="EMBL" id="AAS83016.1"/>
    </source>
</evidence>
<dbReference type="KEGG" id="abf:AMK58_29005"/>
<dbReference type="Proteomes" id="UP000298774">
    <property type="component" value="Plasmid p5"/>
</dbReference>
<dbReference type="RefSeq" id="WP_035683289.1">
    <property type="nucleotide sequence ID" value="NZ_CP012919.1"/>
</dbReference>